<keyword evidence="5" id="KW-1185">Reference proteome</keyword>
<organism evidence="4 5">
    <name type="scientific">Mycolicibacterium brisbanense</name>
    <dbReference type="NCBI Taxonomy" id="146020"/>
    <lineage>
        <taxon>Bacteria</taxon>
        <taxon>Bacillati</taxon>
        <taxon>Actinomycetota</taxon>
        <taxon>Actinomycetes</taxon>
        <taxon>Mycobacteriales</taxon>
        <taxon>Mycobacteriaceae</taxon>
        <taxon>Mycolicibacterium</taxon>
    </lineage>
</organism>
<dbReference type="InterPro" id="IPR036629">
    <property type="entry name" value="YjbJ_sf"/>
</dbReference>
<dbReference type="Gene3D" id="1.10.1470.10">
    <property type="entry name" value="YjbJ"/>
    <property type="match status" value="1"/>
</dbReference>
<feature type="domain" description="CsbD-like" evidence="3">
    <location>
        <begin position="5"/>
        <end position="57"/>
    </location>
</feature>
<dbReference type="Proteomes" id="UP000069620">
    <property type="component" value="Unassembled WGS sequence"/>
</dbReference>
<dbReference type="InterPro" id="IPR008462">
    <property type="entry name" value="CsbD"/>
</dbReference>
<gene>
    <name evidence="4" type="ORF">RMCB_2447</name>
</gene>
<dbReference type="AlphaFoldDB" id="A0A100VYH5"/>
<evidence type="ECO:0000313" key="5">
    <source>
        <dbReference type="Proteomes" id="UP000069620"/>
    </source>
</evidence>
<dbReference type="EMBL" id="BCSX01000022">
    <property type="protein sequence ID" value="GAS88351.1"/>
    <property type="molecule type" value="Genomic_DNA"/>
</dbReference>
<evidence type="ECO:0000313" key="4">
    <source>
        <dbReference type="EMBL" id="GAS88351.1"/>
    </source>
</evidence>
<proteinExistence type="inferred from homology"/>
<reference evidence="5" key="1">
    <citation type="journal article" date="2016" name="Genome Announc.">
        <title>Draft Genome Sequences of Five Rapidly Growing Mycobacterium Species, M. thermoresistibile, M. fortuitum subsp. acetamidolyticum, M. canariasense, M. brisbanense, and M. novocastrense.</title>
        <authorList>
            <person name="Katahira K."/>
            <person name="Ogura Y."/>
            <person name="Gotoh Y."/>
            <person name="Hayashi T."/>
        </authorList>
    </citation>
    <scope>NUCLEOTIDE SEQUENCE [LARGE SCALE GENOMIC DNA]</scope>
    <source>
        <strain evidence="5">JCM15654</strain>
    </source>
</reference>
<evidence type="ECO:0000256" key="1">
    <source>
        <dbReference type="ARBA" id="ARBA00009129"/>
    </source>
</evidence>
<accession>A0A100VYH5</accession>
<sequence>MGIADDAQNTAADLKGRAKEAAGAVTGNDDLKAEGQADQAVAAVKDAIADAADKIKDGIDAVKDKLTGSS</sequence>
<dbReference type="OrthoDB" id="2143260at2"/>
<dbReference type="SUPFAM" id="SSF69047">
    <property type="entry name" value="Hypothetical protein YjbJ"/>
    <property type="match status" value="1"/>
</dbReference>
<evidence type="ECO:0000259" key="3">
    <source>
        <dbReference type="Pfam" id="PF05532"/>
    </source>
</evidence>
<dbReference type="RefSeq" id="WP_062828984.1">
    <property type="nucleotide sequence ID" value="NZ_BCSX01000022.1"/>
</dbReference>
<name>A0A100VYH5_9MYCO</name>
<evidence type="ECO:0000256" key="2">
    <source>
        <dbReference type="SAM" id="MobiDB-lite"/>
    </source>
</evidence>
<protein>
    <submittedName>
        <fullName evidence="4">CsbD family protein</fullName>
    </submittedName>
</protein>
<reference evidence="5" key="2">
    <citation type="submission" date="2016-02" db="EMBL/GenBank/DDBJ databases">
        <title>Draft genome sequence of five rapidly growing Mycobacterium species.</title>
        <authorList>
            <person name="Katahira K."/>
            <person name="Gotou Y."/>
            <person name="Iida K."/>
            <person name="Ogura Y."/>
            <person name="Hayashi T."/>
        </authorList>
    </citation>
    <scope>NUCLEOTIDE SEQUENCE [LARGE SCALE GENOMIC DNA]</scope>
    <source>
        <strain evidence="5">JCM15654</strain>
    </source>
</reference>
<comment type="caution">
    <text evidence="4">The sequence shown here is derived from an EMBL/GenBank/DDBJ whole genome shotgun (WGS) entry which is preliminary data.</text>
</comment>
<comment type="similarity">
    <text evidence="1">Belongs to the UPF0337 (CsbD) family.</text>
</comment>
<dbReference type="STRING" id="146020.RMCB_2447"/>
<dbReference type="Pfam" id="PF05532">
    <property type="entry name" value="CsbD"/>
    <property type="match status" value="1"/>
</dbReference>
<feature type="region of interest" description="Disordered" evidence="2">
    <location>
        <begin position="1"/>
        <end position="31"/>
    </location>
</feature>